<accession>A0A8B2YWP9</accession>
<dbReference type="InterPro" id="IPR004474">
    <property type="entry name" value="LytR_CpsA_psr"/>
</dbReference>
<sequence>MYNDTIQYFIQRGFEMSDHTKRSVNSPEKTKIRKWVCGFLLIALLGGFYGCGAYLYSMLHTAEKTITTTYKKVKIKKARNVSKVLKEKKPISILLLGTDTGDLGRSDTGRTDTLIVATVNPTTQRTTLTSIPRDTLLKIPDCRDPYDKINSAYSVGGVPTAIKSIQKLLDVPIDYYVLLNMSGLRQVVDSIGGITVTPTLTFQYEDADVVQGKKTTLDGKSALSYARMRHDDPLGDYGRQKRQRQVIQAIAKKALNFSNVSKFDDILKAVKDNMQTDLSYDDMWAIETNYKKAASNIKSDCLQGENGWYDSTSWQVATSTERARVSKNIREELGMEESTETFTDDTGIAEQAIAGAKAIGQ</sequence>
<keyword evidence="2" id="KW-0812">Transmembrane</keyword>
<dbReference type="PANTHER" id="PTHR33392:SF6">
    <property type="entry name" value="POLYISOPRENYL-TEICHOIC ACID--PEPTIDOGLYCAN TEICHOIC ACID TRANSFERASE TAGU"/>
    <property type="match status" value="1"/>
</dbReference>
<gene>
    <name evidence="4" type="ORF">DXD09_10815</name>
</gene>
<organism evidence="4 5">
    <name type="scientific">Ligilactobacillus ruminis</name>
    <dbReference type="NCBI Taxonomy" id="1623"/>
    <lineage>
        <taxon>Bacteria</taxon>
        <taxon>Bacillati</taxon>
        <taxon>Bacillota</taxon>
        <taxon>Bacilli</taxon>
        <taxon>Lactobacillales</taxon>
        <taxon>Lactobacillaceae</taxon>
        <taxon>Ligilactobacillus</taxon>
    </lineage>
</organism>
<evidence type="ECO:0000313" key="5">
    <source>
        <dbReference type="Proteomes" id="UP000260790"/>
    </source>
</evidence>
<dbReference type="Pfam" id="PF03816">
    <property type="entry name" value="LytR_cpsA_psr"/>
    <property type="match status" value="1"/>
</dbReference>
<keyword evidence="2" id="KW-0472">Membrane</keyword>
<dbReference type="NCBIfam" id="TIGR00350">
    <property type="entry name" value="lytR_cpsA_psr"/>
    <property type="match status" value="1"/>
</dbReference>
<comment type="similarity">
    <text evidence="1">Belongs to the LytR/CpsA/Psr (LCP) family.</text>
</comment>
<evidence type="ECO:0000256" key="2">
    <source>
        <dbReference type="SAM" id="Phobius"/>
    </source>
</evidence>
<dbReference type="Proteomes" id="UP000260790">
    <property type="component" value="Unassembled WGS sequence"/>
</dbReference>
<dbReference type="AlphaFoldDB" id="A0A8B2YWP9"/>
<dbReference type="InterPro" id="IPR050922">
    <property type="entry name" value="LytR/CpsA/Psr_CW_biosynth"/>
</dbReference>
<comment type="caution">
    <text evidence="4">The sequence shown here is derived from an EMBL/GenBank/DDBJ whole genome shotgun (WGS) entry which is preliminary data.</text>
</comment>
<proteinExistence type="inferred from homology"/>
<reference evidence="4 5" key="1">
    <citation type="submission" date="2018-08" db="EMBL/GenBank/DDBJ databases">
        <title>A genome reference for cultivated species of the human gut microbiota.</title>
        <authorList>
            <person name="Zou Y."/>
            <person name="Xue W."/>
            <person name="Luo G."/>
        </authorList>
    </citation>
    <scope>NUCLEOTIDE SEQUENCE [LARGE SCALE GENOMIC DNA]</scope>
    <source>
        <strain evidence="4 5">TF10-9AT</strain>
    </source>
</reference>
<feature type="domain" description="Cell envelope-related transcriptional attenuator" evidence="3">
    <location>
        <begin position="110"/>
        <end position="254"/>
    </location>
</feature>
<feature type="transmembrane region" description="Helical" evidence="2">
    <location>
        <begin position="35"/>
        <end position="56"/>
    </location>
</feature>
<dbReference type="Gene3D" id="3.40.630.190">
    <property type="entry name" value="LCP protein"/>
    <property type="match status" value="1"/>
</dbReference>
<name>A0A8B2YWP9_9LACO</name>
<protein>
    <submittedName>
        <fullName evidence="4">LytR family transcriptional regulator</fullName>
    </submittedName>
</protein>
<evidence type="ECO:0000313" key="4">
    <source>
        <dbReference type="EMBL" id="RGK44022.1"/>
    </source>
</evidence>
<keyword evidence="2" id="KW-1133">Transmembrane helix</keyword>
<evidence type="ECO:0000259" key="3">
    <source>
        <dbReference type="Pfam" id="PF03816"/>
    </source>
</evidence>
<dbReference type="PANTHER" id="PTHR33392">
    <property type="entry name" value="POLYISOPRENYL-TEICHOIC ACID--PEPTIDOGLYCAN TEICHOIC ACID TRANSFERASE TAGU"/>
    <property type="match status" value="1"/>
</dbReference>
<dbReference type="EMBL" id="QSQR01000014">
    <property type="protein sequence ID" value="RGK44022.1"/>
    <property type="molecule type" value="Genomic_DNA"/>
</dbReference>
<evidence type="ECO:0000256" key="1">
    <source>
        <dbReference type="ARBA" id="ARBA00006068"/>
    </source>
</evidence>